<keyword evidence="3" id="KW-1185">Reference proteome</keyword>
<accession>A0AAV4SAF2</accession>
<dbReference type="EMBL" id="BPLR01009347">
    <property type="protein sequence ID" value="GIY31258.1"/>
    <property type="molecule type" value="Genomic_DNA"/>
</dbReference>
<proteinExistence type="predicted"/>
<feature type="region of interest" description="Disordered" evidence="1">
    <location>
        <begin position="140"/>
        <end position="163"/>
    </location>
</feature>
<comment type="caution">
    <text evidence="2">The sequence shown here is derived from an EMBL/GenBank/DDBJ whole genome shotgun (WGS) entry which is preliminary data.</text>
</comment>
<name>A0AAV4SAF2_CAEEX</name>
<protein>
    <submittedName>
        <fullName evidence="2">Uncharacterized protein</fullName>
    </submittedName>
</protein>
<dbReference type="AlphaFoldDB" id="A0AAV4SAF2"/>
<sequence>LTPEVPSSPAVESKDVNATAEKVSPEGMCRQLSTAFKEMDVIDSIVANSKRSDLQQDYVQMTETLLQKRQFLEEWVSRFRCPIESCKLHNSTKIVVNNSNCKNLNTVNGCNVNNVVNSNTGKNVNLVNAINSNKVNGNVKTKTKRNASQISSNTNDSGNSNSK</sequence>
<dbReference type="Proteomes" id="UP001054945">
    <property type="component" value="Unassembled WGS sequence"/>
</dbReference>
<feature type="compositionally biased region" description="Low complexity" evidence="1">
    <location>
        <begin position="151"/>
        <end position="163"/>
    </location>
</feature>
<reference evidence="2 3" key="1">
    <citation type="submission" date="2021-06" db="EMBL/GenBank/DDBJ databases">
        <title>Caerostris extrusa draft genome.</title>
        <authorList>
            <person name="Kono N."/>
            <person name="Arakawa K."/>
        </authorList>
    </citation>
    <scope>NUCLEOTIDE SEQUENCE [LARGE SCALE GENOMIC DNA]</scope>
</reference>
<evidence type="ECO:0000313" key="2">
    <source>
        <dbReference type="EMBL" id="GIY31258.1"/>
    </source>
</evidence>
<evidence type="ECO:0000256" key="1">
    <source>
        <dbReference type="SAM" id="MobiDB-lite"/>
    </source>
</evidence>
<organism evidence="2 3">
    <name type="scientific">Caerostris extrusa</name>
    <name type="common">Bark spider</name>
    <name type="synonym">Caerostris bankana</name>
    <dbReference type="NCBI Taxonomy" id="172846"/>
    <lineage>
        <taxon>Eukaryota</taxon>
        <taxon>Metazoa</taxon>
        <taxon>Ecdysozoa</taxon>
        <taxon>Arthropoda</taxon>
        <taxon>Chelicerata</taxon>
        <taxon>Arachnida</taxon>
        <taxon>Araneae</taxon>
        <taxon>Araneomorphae</taxon>
        <taxon>Entelegynae</taxon>
        <taxon>Araneoidea</taxon>
        <taxon>Araneidae</taxon>
        <taxon>Caerostris</taxon>
    </lineage>
</organism>
<feature type="non-terminal residue" evidence="2">
    <location>
        <position position="1"/>
    </location>
</feature>
<gene>
    <name evidence="2" type="ORF">CEXT_363181</name>
</gene>
<evidence type="ECO:0000313" key="3">
    <source>
        <dbReference type="Proteomes" id="UP001054945"/>
    </source>
</evidence>